<dbReference type="NCBIfam" id="TIGR02595">
    <property type="entry name" value="PEP_CTERM"/>
    <property type="match status" value="1"/>
</dbReference>
<accession>A0A518K6V5</accession>
<feature type="region of interest" description="Disordered" evidence="1">
    <location>
        <begin position="152"/>
        <end position="173"/>
    </location>
</feature>
<dbReference type="Gene3D" id="1.10.606.20">
    <property type="match status" value="1"/>
</dbReference>
<sequence precursor="true">MPSPLRHLLTAAVLAIAAPMTPASADVILDWNAVTTETIVNNWAYQNPGMSTRTMAMVNLAMYDAFAMTDPGGTMYYDYGGGNASPGYVGSPKAAAAVAAHAVLTSVYPEQSALLDARLATSLAGIADDAEKAMGVSVGQMVGSSIANHRHYDGHDKSSQYVPSGQPGGWSPDPMNPSQEAWGPSWGEMPTFMAPHGMHTVPPPPAIDSAEYAAAYNEVKSLGAADSTTRTAEQTEIGHFWAYDRVGTGSPPVLYNEILRTLAVQQGNTDKQNAQMFAKASVAMADAGMLSWESKFEYDYWRPVVAIREGDADGNALTEGDDDWVPLGAPGGMHPDGETVINNFTPPFPAYVSGHATFGAAAMHTMALFFGDDNIPFTVASVELPGVERSFNSFSEAIAENGRSRVYLGIHWNFDDIEGQALGRSIAEYVFTQPFTSSVMIPEPSSLVLVAVGLLGFARRR</sequence>
<dbReference type="Pfam" id="PF01569">
    <property type="entry name" value="PAP2"/>
    <property type="match status" value="1"/>
</dbReference>
<feature type="signal peptide" evidence="2">
    <location>
        <begin position="1"/>
        <end position="25"/>
    </location>
</feature>
<dbReference type="EMBL" id="CP036349">
    <property type="protein sequence ID" value="QDV73516.1"/>
    <property type="molecule type" value="Genomic_DNA"/>
</dbReference>
<gene>
    <name evidence="5" type="ORF">Spa11_17140</name>
</gene>
<keyword evidence="6" id="KW-1185">Reference proteome</keyword>
<evidence type="ECO:0000259" key="4">
    <source>
        <dbReference type="Pfam" id="PF07589"/>
    </source>
</evidence>
<dbReference type="Pfam" id="PF07589">
    <property type="entry name" value="PEP-CTERM"/>
    <property type="match status" value="1"/>
</dbReference>
<dbReference type="SUPFAM" id="SSF48317">
    <property type="entry name" value="Acid phosphatase/Vanadium-dependent haloperoxidase"/>
    <property type="match status" value="1"/>
</dbReference>
<keyword evidence="2" id="KW-0732">Signal</keyword>
<protein>
    <submittedName>
        <fullName evidence="5">PAP2 superfamily protein</fullName>
    </submittedName>
</protein>
<dbReference type="CDD" id="cd03398">
    <property type="entry name" value="PAP2_haloperoxidase"/>
    <property type="match status" value="1"/>
</dbReference>
<dbReference type="PANTHER" id="PTHR34599">
    <property type="entry name" value="PEROXIDASE-RELATED"/>
    <property type="match status" value="1"/>
</dbReference>
<name>A0A518K6V5_9BACT</name>
<dbReference type="PANTHER" id="PTHR34599:SF1">
    <property type="entry name" value="PHOSPHATIDIC ACID PHOSPHATASE TYPE 2_HALOPEROXIDASE DOMAIN-CONTAINING PROTEIN"/>
    <property type="match status" value="1"/>
</dbReference>
<proteinExistence type="predicted"/>
<evidence type="ECO:0000313" key="6">
    <source>
        <dbReference type="Proteomes" id="UP000316426"/>
    </source>
</evidence>
<dbReference type="InterPro" id="IPR000326">
    <property type="entry name" value="PAP2/HPO"/>
</dbReference>
<feature type="chain" id="PRO_5021874946" evidence="2">
    <location>
        <begin position="26"/>
        <end position="461"/>
    </location>
</feature>
<evidence type="ECO:0000313" key="5">
    <source>
        <dbReference type="EMBL" id="QDV73516.1"/>
    </source>
</evidence>
<evidence type="ECO:0000259" key="3">
    <source>
        <dbReference type="Pfam" id="PF01569"/>
    </source>
</evidence>
<dbReference type="InterPro" id="IPR052559">
    <property type="entry name" value="V-haloperoxidase"/>
</dbReference>
<dbReference type="Proteomes" id="UP000316426">
    <property type="component" value="Chromosome"/>
</dbReference>
<dbReference type="AlphaFoldDB" id="A0A518K6V5"/>
<evidence type="ECO:0000256" key="2">
    <source>
        <dbReference type="SAM" id="SignalP"/>
    </source>
</evidence>
<feature type="domain" description="Ice-binding protein C-terminal" evidence="4">
    <location>
        <begin position="441"/>
        <end position="461"/>
    </location>
</feature>
<evidence type="ECO:0000256" key="1">
    <source>
        <dbReference type="SAM" id="MobiDB-lite"/>
    </source>
</evidence>
<dbReference type="InterPro" id="IPR013424">
    <property type="entry name" value="Ice-binding_C"/>
</dbReference>
<organism evidence="5 6">
    <name type="scientific">Botrimarina mediterranea</name>
    <dbReference type="NCBI Taxonomy" id="2528022"/>
    <lineage>
        <taxon>Bacteria</taxon>
        <taxon>Pseudomonadati</taxon>
        <taxon>Planctomycetota</taxon>
        <taxon>Planctomycetia</taxon>
        <taxon>Pirellulales</taxon>
        <taxon>Lacipirellulaceae</taxon>
        <taxon>Botrimarina</taxon>
    </lineage>
</organism>
<reference evidence="5 6" key="1">
    <citation type="submission" date="2019-02" db="EMBL/GenBank/DDBJ databases">
        <title>Deep-cultivation of Planctomycetes and their phenomic and genomic characterization uncovers novel biology.</title>
        <authorList>
            <person name="Wiegand S."/>
            <person name="Jogler M."/>
            <person name="Boedeker C."/>
            <person name="Pinto D."/>
            <person name="Vollmers J."/>
            <person name="Rivas-Marin E."/>
            <person name="Kohn T."/>
            <person name="Peeters S.H."/>
            <person name="Heuer A."/>
            <person name="Rast P."/>
            <person name="Oberbeckmann S."/>
            <person name="Bunk B."/>
            <person name="Jeske O."/>
            <person name="Meyerdierks A."/>
            <person name="Storesund J.E."/>
            <person name="Kallscheuer N."/>
            <person name="Luecker S."/>
            <person name="Lage O.M."/>
            <person name="Pohl T."/>
            <person name="Merkel B.J."/>
            <person name="Hornburger P."/>
            <person name="Mueller R.-W."/>
            <person name="Bruemmer F."/>
            <person name="Labrenz M."/>
            <person name="Spormann A.M."/>
            <person name="Op den Camp H."/>
            <person name="Overmann J."/>
            <person name="Amann R."/>
            <person name="Jetten M.S.M."/>
            <person name="Mascher T."/>
            <person name="Medema M.H."/>
            <person name="Devos D.P."/>
            <person name="Kaster A.-K."/>
            <person name="Ovreas L."/>
            <person name="Rohde M."/>
            <person name="Galperin M.Y."/>
            <person name="Jogler C."/>
        </authorList>
    </citation>
    <scope>NUCLEOTIDE SEQUENCE [LARGE SCALE GENOMIC DNA]</scope>
    <source>
        <strain evidence="5 6">Spa11</strain>
    </source>
</reference>
<dbReference type="InterPro" id="IPR036938">
    <property type="entry name" value="PAP2/HPO_sf"/>
</dbReference>
<dbReference type="RefSeq" id="WP_145116946.1">
    <property type="nucleotide sequence ID" value="NZ_CP036349.1"/>
</dbReference>
<feature type="domain" description="Phosphatidic acid phosphatase type 2/haloperoxidase" evidence="3">
    <location>
        <begin position="282"/>
        <end position="435"/>
    </location>
</feature>
<dbReference type="KEGG" id="bmei:Spa11_17140"/>